<comment type="similarity">
    <text evidence="9 11">Belongs to the TonB-dependent receptor family.</text>
</comment>
<evidence type="ECO:0000256" key="10">
    <source>
        <dbReference type="PROSITE-ProRule" id="PRU10144"/>
    </source>
</evidence>
<evidence type="ECO:0000313" key="15">
    <source>
        <dbReference type="EMBL" id="SFP78813.1"/>
    </source>
</evidence>
<dbReference type="EMBL" id="FOXP01000007">
    <property type="protein sequence ID" value="SFP78813.1"/>
    <property type="molecule type" value="Genomic_DNA"/>
</dbReference>
<dbReference type="InterPro" id="IPR010917">
    <property type="entry name" value="TonB_rcpt_CS"/>
</dbReference>
<dbReference type="PANTHER" id="PTHR47234:SF2">
    <property type="entry name" value="TONB-DEPENDENT RECEPTOR"/>
    <property type="match status" value="1"/>
</dbReference>
<keyword evidence="8 9" id="KW-0998">Cell outer membrane</keyword>
<protein>
    <submittedName>
        <fullName evidence="15">TonB-dependent Receptor Plug Domain</fullName>
    </submittedName>
</protein>
<dbReference type="InterPro" id="IPR000531">
    <property type="entry name" value="Beta-barrel_TonB"/>
</dbReference>
<dbReference type="Proteomes" id="UP000199586">
    <property type="component" value="Unassembled WGS sequence"/>
</dbReference>
<keyword evidence="5 12" id="KW-0732">Signal</keyword>
<organism evidence="15 16">
    <name type="scientific">Sphingomonas rubra</name>
    <dbReference type="NCBI Taxonomy" id="634430"/>
    <lineage>
        <taxon>Bacteria</taxon>
        <taxon>Pseudomonadati</taxon>
        <taxon>Pseudomonadota</taxon>
        <taxon>Alphaproteobacteria</taxon>
        <taxon>Sphingomonadales</taxon>
        <taxon>Sphingomonadaceae</taxon>
        <taxon>Sphingomonas</taxon>
    </lineage>
</organism>
<proteinExistence type="inferred from homology"/>
<evidence type="ECO:0000256" key="2">
    <source>
        <dbReference type="ARBA" id="ARBA00022448"/>
    </source>
</evidence>
<feature type="domain" description="TonB-dependent receptor-like beta-barrel" evidence="13">
    <location>
        <begin position="423"/>
        <end position="966"/>
    </location>
</feature>
<dbReference type="Gene3D" id="2.170.130.10">
    <property type="entry name" value="TonB-dependent receptor, plug domain"/>
    <property type="match status" value="1"/>
</dbReference>
<keyword evidence="4 9" id="KW-0812">Transmembrane</keyword>
<dbReference type="RefSeq" id="WP_093333514.1">
    <property type="nucleotide sequence ID" value="NZ_FOXP01000007.1"/>
</dbReference>
<reference evidence="15 16" key="1">
    <citation type="submission" date="2016-10" db="EMBL/GenBank/DDBJ databases">
        <authorList>
            <person name="de Groot N.N."/>
        </authorList>
    </citation>
    <scope>NUCLEOTIDE SEQUENCE [LARGE SCALE GENOMIC DNA]</scope>
    <source>
        <strain evidence="15 16">CGMCC 1.9113</strain>
    </source>
</reference>
<evidence type="ECO:0000256" key="5">
    <source>
        <dbReference type="ARBA" id="ARBA00022729"/>
    </source>
</evidence>
<evidence type="ECO:0000256" key="3">
    <source>
        <dbReference type="ARBA" id="ARBA00022452"/>
    </source>
</evidence>
<dbReference type="STRING" id="634430.SAMN04488241_10796"/>
<dbReference type="InterPro" id="IPR012910">
    <property type="entry name" value="Plug_dom"/>
</dbReference>
<feature type="domain" description="TonB-dependent receptor plug" evidence="14">
    <location>
        <begin position="86"/>
        <end position="193"/>
    </location>
</feature>
<evidence type="ECO:0000313" key="16">
    <source>
        <dbReference type="Proteomes" id="UP000199586"/>
    </source>
</evidence>
<evidence type="ECO:0000256" key="12">
    <source>
        <dbReference type="SAM" id="SignalP"/>
    </source>
</evidence>
<evidence type="ECO:0000259" key="14">
    <source>
        <dbReference type="Pfam" id="PF07715"/>
    </source>
</evidence>
<accession>A0A1I5T713</accession>
<dbReference type="Pfam" id="PF07715">
    <property type="entry name" value="Plug"/>
    <property type="match status" value="1"/>
</dbReference>
<dbReference type="PANTHER" id="PTHR47234">
    <property type="match status" value="1"/>
</dbReference>
<keyword evidence="16" id="KW-1185">Reference proteome</keyword>
<feature type="chain" id="PRO_5011533224" evidence="12">
    <location>
        <begin position="29"/>
        <end position="1008"/>
    </location>
</feature>
<dbReference type="AlphaFoldDB" id="A0A1I5T713"/>
<dbReference type="OrthoDB" id="7051241at2"/>
<gene>
    <name evidence="15" type="ORF">SAMN04488241_10796</name>
</gene>
<keyword evidence="3 9" id="KW-1134">Transmembrane beta strand</keyword>
<evidence type="ECO:0000259" key="13">
    <source>
        <dbReference type="Pfam" id="PF00593"/>
    </source>
</evidence>
<evidence type="ECO:0000256" key="11">
    <source>
        <dbReference type="RuleBase" id="RU003357"/>
    </source>
</evidence>
<evidence type="ECO:0000256" key="6">
    <source>
        <dbReference type="ARBA" id="ARBA00023077"/>
    </source>
</evidence>
<evidence type="ECO:0000256" key="7">
    <source>
        <dbReference type="ARBA" id="ARBA00023136"/>
    </source>
</evidence>
<dbReference type="Gene3D" id="2.40.170.20">
    <property type="entry name" value="TonB-dependent receptor, beta-barrel domain"/>
    <property type="match status" value="1"/>
</dbReference>
<dbReference type="InterPro" id="IPR037066">
    <property type="entry name" value="Plug_dom_sf"/>
</dbReference>
<evidence type="ECO:0000256" key="8">
    <source>
        <dbReference type="ARBA" id="ARBA00023237"/>
    </source>
</evidence>
<keyword evidence="15" id="KW-0675">Receptor</keyword>
<dbReference type="Pfam" id="PF00593">
    <property type="entry name" value="TonB_dep_Rec_b-barrel"/>
    <property type="match status" value="1"/>
</dbReference>
<feature type="short sequence motif" description="TonB C-terminal box" evidence="10">
    <location>
        <begin position="991"/>
        <end position="1008"/>
    </location>
</feature>
<dbReference type="SUPFAM" id="SSF56935">
    <property type="entry name" value="Porins"/>
    <property type="match status" value="1"/>
</dbReference>
<dbReference type="PROSITE" id="PS52016">
    <property type="entry name" value="TONB_DEPENDENT_REC_3"/>
    <property type="match status" value="1"/>
</dbReference>
<dbReference type="PROSITE" id="PS01156">
    <property type="entry name" value="TONB_DEPENDENT_REC_2"/>
    <property type="match status" value="1"/>
</dbReference>
<comment type="subcellular location">
    <subcellularLocation>
        <location evidence="1 9">Cell outer membrane</location>
        <topology evidence="1 9">Multi-pass membrane protein</topology>
    </subcellularLocation>
</comment>
<feature type="signal peptide" evidence="12">
    <location>
        <begin position="1"/>
        <end position="28"/>
    </location>
</feature>
<sequence>MKQIFRGRLLGSSLMVGASMLAATAAWAQEGASGDGQIAVPNGVAAAAPSSAQATTQDTGPTNVDDTQGEIVVTGTLVRNPNLVQSSPVQAVTSEEFSRRNANVAEQLIRELPGVVPSIGSAVNNGNGGASTVDLRGLGSNRNLVLLDGRRIAPLGLSGVVDTNNIPVALVERADLLTGGASTTYGADAVSGVVNFVTKRDFSGVELSASNQITEQGDGNYFRTDLTIGTNLDDGRGNAVFSIGYQEADPVLQGGRDFSNFNIDSRTGLAGGSGTTVPARFTGLGLGTNQQINVATGALVPTYALFNFNPQNIFQTPFTRFNMFGAARYEVSPAIEFHTRGLFSRNTVQTVIASSGTFGNSLTIPFSNPFLPAAARGQICTAQGLTTAQCNAAATAQPTIVVGGQTVANPAYRTFNANVARRFVEAGPRLSTYTTTIFDYEAGVGGDITSGIQYDVTGSYGESENIQRQSGNGTLTRLRQAALATNTATCVNDSNGCVPINLFGPAGSITADQLGFLLGVTNSTATRTTLSQVRGLVSGDTGIAIPFATNGVSFALGGEYRRYTAAVISDELTQRPNEVLGNGAASPDVRGEYDVKEAFGELIVPLIEDRSFFRNLTLELGGRVSDYSTAGTNWTWKAGGTWEPISSFKIRGNYQKAARAPNIAELFSPFVQGLDNGTDPCASINATVGSALGNVCTAQIVAAGATQQQANAILAGGIVTDAGGQINVSSGGNAALGVETANTWTVGAVIQPTFLPGFSLTVDYYNIRVRDAITSPTVGDVIGGCFTPLQAPTSVACSQIQRSVTDGSLSNTAAGVILPLSNLGRIRTDGIDLTANYRQNLGFGALALSFNGNWTNKNTFRATPTSVNRDCVGFYSTNCLSIQPEFSFNQRTTLTIGGADISLLWRFIDSVRYEPLALAADLDTANGGLGAPQADFQRIGAEHYFDLSTRFGITDNFDLTLVVQNLIDNQPKVVGSTIGSTAYNSGNVYPSTYDALGRRFSAAVRLRF</sequence>
<keyword evidence="7 9" id="KW-0472">Membrane</keyword>
<evidence type="ECO:0000256" key="1">
    <source>
        <dbReference type="ARBA" id="ARBA00004571"/>
    </source>
</evidence>
<name>A0A1I5T713_9SPHN</name>
<keyword evidence="6 11" id="KW-0798">TonB box</keyword>
<keyword evidence="2 9" id="KW-0813">Transport</keyword>
<dbReference type="GO" id="GO:0009279">
    <property type="term" value="C:cell outer membrane"/>
    <property type="evidence" value="ECO:0007669"/>
    <property type="project" value="UniProtKB-SubCell"/>
</dbReference>
<evidence type="ECO:0000256" key="4">
    <source>
        <dbReference type="ARBA" id="ARBA00022692"/>
    </source>
</evidence>
<dbReference type="InterPro" id="IPR039426">
    <property type="entry name" value="TonB-dep_rcpt-like"/>
</dbReference>
<evidence type="ECO:0000256" key="9">
    <source>
        <dbReference type="PROSITE-ProRule" id="PRU01360"/>
    </source>
</evidence>
<dbReference type="InterPro" id="IPR036942">
    <property type="entry name" value="Beta-barrel_TonB_sf"/>
</dbReference>